<dbReference type="KEGG" id="ccro:CMC5_018570"/>
<evidence type="ECO:0000256" key="3">
    <source>
        <dbReference type="ARBA" id="ARBA00022958"/>
    </source>
</evidence>
<protein>
    <submittedName>
        <fullName evidence="6">Potassium transporter TrkA</fullName>
    </submittedName>
</protein>
<dbReference type="InterPro" id="IPR050721">
    <property type="entry name" value="Trk_Ktr_HKT_K-transport"/>
</dbReference>
<keyword evidence="4" id="KW-0406">Ion transport</keyword>
<evidence type="ECO:0000259" key="5">
    <source>
        <dbReference type="PROSITE" id="PS51201"/>
    </source>
</evidence>
<evidence type="ECO:0000256" key="1">
    <source>
        <dbReference type="ARBA" id="ARBA00022448"/>
    </source>
</evidence>
<feature type="domain" description="RCK N-terminal" evidence="5">
    <location>
        <begin position="1"/>
        <end position="116"/>
    </location>
</feature>
<dbReference type="AlphaFoldDB" id="A0A0K1EA25"/>
<dbReference type="InterPro" id="IPR036721">
    <property type="entry name" value="RCK_C_sf"/>
</dbReference>
<dbReference type="OrthoDB" id="9775180at2"/>
<dbReference type="InterPro" id="IPR006036">
    <property type="entry name" value="K_uptake_TrkA"/>
</dbReference>
<keyword evidence="2" id="KW-0633">Potassium transport</keyword>
<sequence length="225" mass="23871">MRVVIAGAGRAGLSVAIHLREMGHDVTVVDRDPTLTSRAFEQHGLIALVGDATDARLLKEAEVSRADVVAAMLRRDSDNLAVALLSQAAGAGRVMVRMRDPEYGPVYERAKIDRVFSEMDVFIGAMGTAIEHSAVRHALLLGKGASVAFEMEIPPDAAVVGQTVSAIAADPEFPISCVFAAMHLPDGTVQAPRGSSIVQSGMLLLLVAARHELGHVIPFFLRKGS</sequence>
<reference evidence="6 7" key="1">
    <citation type="submission" date="2015-07" db="EMBL/GenBank/DDBJ databases">
        <title>Genome analysis of myxobacterium Chondromyces crocatus Cm c5 reveals a high potential for natural compound synthesis and the genetic basis for the loss of fruiting body formation.</title>
        <authorList>
            <person name="Zaburannyi N."/>
            <person name="Bunk B."/>
            <person name="Maier J."/>
            <person name="Overmann J."/>
            <person name="Mueller R."/>
        </authorList>
    </citation>
    <scope>NUCLEOTIDE SEQUENCE [LARGE SCALE GENOMIC DNA]</scope>
    <source>
        <strain evidence="6 7">Cm c5</strain>
    </source>
</reference>
<dbReference type="GO" id="GO:0015079">
    <property type="term" value="F:potassium ion transmembrane transporter activity"/>
    <property type="evidence" value="ECO:0007669"/>
    <property type="project" value="InterPro"/>
</dbReference>
<dbReference type="PROSITE" id="PS51201">
    <property type="entry name" value="RCK_N"/>
    <property type="match status" value="1"/>
</dbReference>
<dbReference type="Proteomes" id="UP000067626">
    <property type="component" value="Chromosome"/>
</dbReference>
<proteinExistence type="predicted"/>
<evidence type="ECO:0000256" key="2">
    <source>
        <dbReference type="ARBA" id="ARBA00022538"/>
    </source>
</evidence>
<dbReference type="Pfam" id="PF02254">
    <property type="entry name" value="TrkA_N"/>
    <property type="match status" value="1"/>
</dbReference>
<dbReference type="EMBL" id="CP012159">
    <property type="protein sequence ID" value="AKT37715.1"/>
    <property type="molecule type" value="Genomic_DNA"/>
</dbReference>
<dbReference type="Gene3D" id="3.40.50.720">
    <property type="entry name" value="NAD(P)-binding Rossmann-like Domain"/>
    <property type="match status" value="1"/>
</dbReference>
<dbReference type="PANTHER" id="PTHR43833:SF5">
    <property type="entry name" value="TRK SYSTEM POTASSIUM UPTAKE PROTEIN TRKA"/>
    <property type="match status" value="1"/>
</dbReference>
<dbReference type="Gene3D" id="3.30.70.1450">
    <property type="entry name" value="Regulator of K+ conductance, C-terminal domain"/>
    <property type="match status" value="1"/>
</dbReference>
<accession>A0A0K1EA25</accession>
<dbReference type="STRING" id="52.CMC5_018570"/>
<dbReference type="SUPFAM" id="SSF51735">
    <property type="entry name" value="NAD(P)-binding Rossmann-fold domains"/>
    <property type="match status" value="1"/>
</dbReference>
<keyword evidence="3" id="KW-0630">Potassium</keyword>
<dbReference type="RefSeq" id="WP_050430043.1">
    <property type="nucleotide sequence ID" value="NZ_CP012159.1"/>
</dbReference>
<dbReference type="GO" id="GO:0005886">
    <property type="term" value="C:plasma membrane"/>
    <property type="evidence" value="ECO:0007669"/>
    <property type="project" value="InterPro"/>
</dbReference>
<dbReference type="PANTHER" id="PTHR43833">
    <property type="entry name" value="POTASSIUM CHANNEL PROTEIN 2-RELATED-RELATED"/>
    <property type="match status" value="1"/>
</dbReference>
<keyword evidence="7" id="KW-1185">Reference proteome</keyword>
<evidence type="ECO:0000313" key="7">
    <source>
        <dbReference type="Proteomes" id="UP000067626"/>
    </source>
</evidence>
<dbReference type="PRINTS" id="PR00335">
    <property type="entry name" value="KUPTAKETRKA"/>
</dbReference>
<dbReference type="InterPro" id="IPR003148">
    <property type="entry name" value="RCK_N"/>
</dbReference>
<evidence type="ECO:0000256" key="4">
    <source>
        <dbReference type="ARBA" id="ARBA00023065"/>
    </source>
</evidence>
<organism evidence="6 7">
    <name type="scientific">Chondromyces crocatus</name>
    <dbReference type="NCBI Taxonomy" id="52"/>
    <lineage>
        <taxon>Bacteria</taxon>
        <taxon>Pseudomonadati</taxon>
        <taxon>Myxococcota</taxon>
        <taxon>Polyangia</taxon>
        <taxon>Polyangiales</taxon>
        <taxon>Polyangiaceae</taxon>
        <taxon>Chondromyces</taxon>
    </lineage>
</organism>
<gene>
    <name evidence="6" type="primary">trkA</name>
    <name evidence="6" type="ORF">CMC5_018570</name>
</gene>
<name>A0A0K1EA25_CHOCO</name>
<dbReference type="InterPro" id="IPR036291">
    <property type="entry name" value="NAD(P)-bd_dom_sf"/>
</dbReference>
<evidence type="ECO:0000313" key="6">
    <source>
        <dbReference type="EMBL" id="AKT37715.1"/>
    </source>
</evidence>
<keyword evidence="1" id="KW-0813">Transport</keyword>
<dbReference type="PATRIC" id="fig|52.7.peg.2000"/>